<dbReference type="InterPro" id="IPR027246">
    <property type="entry name" value="Porin_Euk/Tom40"/>
</dbReference>
<keyword evidence="5" id="KW-0406">Ion transport</keyword>
<evidence type="ECO:0000313" key="7">
    <source>
        <dbReference type="WBParaSite" id="Gr19_v10_g15134.t1"/>
    </source>
</evidence>
<keyword evidence="3" id="KW-0812">Transmembrane</keyword>
<dbReference type="GO" id="GO:0015288">
    <property type="term" value="F:porin activity"/>
    <property type="evidence" value="ECO:0007669"/>
    <property type="project" value="UniProtKB-KW"/>
</dbReference>
<keyword evidence="3" id="KW-0472">Membrane</keyword>
<dbReference type="GO" id="GO:0046930">
    <property type="term" value="C:pore complex"/>
    <property type="evidence" value="ECO:0007669"/>
    <property type="project" value="UniProtKB-KW"/>
</dbReference>
<dbReference type="Proteomes" id="UP000887572">
    <property type="component" value="Unplaced"/>
</dbReference>
<dbReference type="InterPro" id="IPR023614">
    <property type="entry name" value="Porin_dom_sf"/>
</dbReference>
<keyword evidence="5" id="KW-0626">Porin</keyword>
<keyword evidence="3" id="KW-1134">Transmembrane beta strand</keyword>
<accession>A0A914H8W9</accession>
<name>A0A914H8W9_GLORO</name>
<dbReference type="Pfam" id="PF01459">
    <property type="entry name" value="Porin_3"/>
    <property type="match status" value="1"/>
</dbReference>
<evidence type="ECO:0000256" key="4">
    <source>
        <dbReference type="ARBA" id="ARBA00022787"/>
    </source>
</evidence>
<dbReference type="GO" id="GO:0005741">
    <property type="term" value="C:mitochondrial outer membrane"/>
    <property type="evidence" value="ECO:0007669"/>
    <property type="project" value="UniProtKB-SubCell"/>
</dbReference>
<dbReference type="WBParaSite" id="Gr19_v10_g15134.t1">
    <property type="protein sequence ID" value="Gr19_v10_g15134.t1"/>
    <property type="gene ID" value="Gr19_v10_g15134"/>
</dbReference>
<evidence type="ECO:0000256" key="5">
    <source>
        <dbReference type="ARBA" id="ARBA00023114"/>
    </source>
</evidence>
<keyword evidence="4" id="KW-0496">Mitochondrion</keyword>
<organism evidence="6 7">
    <name type="scientific">Globodera rostochiensis</name>
    <name type="common">Golden nematode worm</name>
    <name type="synonym">Heterodera rostochiensis</name>
    <dbReference type="NCBI Taxonomy" id="31243"/>
    <lineage>
        <taxon>Eukaryota</taxon>
        <taxon>Metazoa</taxon>
        <taxon>Ecdysozoa</taxon>
        <taxon>Nematoda</taxon>
        <taxon>Chromadorea</taxon>
        <taxon>Rhabditida</taxon>
        <taxon>Tylenchina</taxon>
        <taxon>Tylenchomorpha</taxon>
        <taxon>Tylenchoidea</taxon>
        <taxon>Heteroderidae</taxon>
        <taxon>Heteroderinae</taxon>
        <taxon>Globodera</taxon>
    </lineage>
</organism>
<dbReference type="PANTHER" id="PTHR11743">
    <property type="entry name" value="VOLTAGE-DEPENDENT ANION-SELECTIVE CHANNEL"/>
    <property type="match status" value="1"/>
</dbReference>
<proteinExistence type="inferred from homology"/>
<dbReference type="AlphaFoldDB" id="A0A914H8W9"/>
<protein>
    <submittedName>
        <fullName evidence="7">Voltage-dependent anion-selective channel</fullName>
    </submittedName>
</protein>
<dbReference type="PANTHER" id="PTHR11743:SF70">
    <property type="entry name" value="GH26960P-RELATED"/>
    <property type="match status" value="1"/>
</dbReference>
<sequence>MSPPTFIKGFAHGFMKLDVTTDASPNVQFKSSAKHDLTAQTLAGNVEVKYKIPEHGITITEKWNTNNQLTTVFEVKDKNGKRVGAANADWYNESVHINSSLTLFDGPVFTASAVAQIPRDWPTAGWLAGGQAKIDFSTGELKTTSFALGRKMADWTLHSFIVDGKQFGGSVHHRVHKNLEYGVMLGWKSGDADAQWGIASKYIVNPELSVRAKLDNKSQVSVSATHSLSDALKLTLSSHFGLTNFPDAVSKIGLGLEYCPSPCCNGM</sequence>
<evidence type="ECO:0000256" key="3">
    <source>
        <dbReference type="ARBA" id="ARBA00022452"/>
    </source>
</evidence>
<keyword evidence="6" id="KW-1185">Reference proteome</keyword>
<keyword evidence="5" id="KW-0813">Transport</keyword>
<evidence type="ECO:0000256" key="1">
    <source>
        <dbReference type="ARBA" id="ARBA00004294"/>
    </source>
</evidence>
<dbReference type="PRINTS" id="PR00185">
    <property type="entry name" value="EUKARYTPORIN"/>
</dbReference>
<evidence type="ECO:0000256" key="2">
    <source>
        <dbReference type="ARBA" id="ARBA00007780"/>
    </source>
</evidence>
<dbReference type="GO" id="GO:0008308">
    <property type="term" value="F:voltage-gated monoatomic anion channel activity"/>
    <property type="evidence" value="ECO:0007669"/>
    <property type="project" value="InterPro"/>
</dbReference>
<reference evidence="7" key="1">
    <citation type="submission" date="2022-11" db="UniProtKB">
        <authorList>
            <consortium name="WormBaseParasite"/>
        </authorList>
    </citation>
    <scope>IDENTIFICATION</scope>
</reference>
<comment type="subcellular location">
    <subcellularLocation>
        <location evidence="1">Mitochondrion outer membrane</location>
    </subcellularLocation>
</comment>
<keyword evidence="4" id="KW-1000">Mitochondrion outer membrane</keyword>
<dbReference type="Gene3D" id="2.40.160.10">
    <property type="entry name" value="Porin"/>
    <property type="match status" value="1"/>
</dbReference>
<comment type="similarity">
    <text evidence="2">Belongs to the eukaryotic mitochondrial porin family.</text>
</comment>
<evidence type="ECO:0000313" key="6">
    <source>
        <dbReference type="Proteomes" id="UP000887572"/>
    </source>
</evidence>
<dbReference type="InterPro" id="IPR001925">
    <property type="entry name" value="Porin_Euk"/>
</dbReference>
<dbReference type="CDD" id="cd07306">
    <property type="entry name" value="Porin3_VDAC"/>
    <property type="match status" value="1"/>
</dbReference>